<evidence type="ECO:0000259" key="2">
    <source>
        <dbReference type="PROSITE" id="PS50943"/>
    </source>
</evidence>
<dbReference type="RefSeq" id="WP_158348668.1">
    <property type="nucleotide sequence ID" value="NZ_JAHQCW010000005.1"/>
</dbReference>
<dbReference type="PANTHER" id="PTHR46558">
    <property type="entry name" value="TRACRIPTIONAL REGULATORY PROTEIN-RELATED-RELATED"/>
    <property type="match status" value="1"/>
</dbReference>
<dbReference type="PROSITE" id="PS50943">
    <property type="entry name" value="HTH_CROC1"/>
    <property type="match status" value="1"/>
</dbReference>
<dbReference type="Pfam" id="PF01381">
    <property type="entry name" value="HTH_3"/>
    <property type="match status" value="1"/>
</dbReference>
<evidence type="ECO:0000313" key="4">
    <source>
        <dbReference type="Proteomes" id="UP000712157"/>
    </source>
</evidence>
<dbReference type="CDD" id="cd00093">
    <property type="entry name" value="HTH_XRE"/>
    <property type="match status" value="1"/>
</dbReference>
<keyword evidence="4" id="KW-1185">Reference proteome</keyword>
<feature type="domain" description="HTH cro/C1-type" evidence="2">
    <location>
        <begin position="8"/>
        <end position="62"/>
    </location>
</feature>
<dbReference type="AlphaFoldDB" id="A0A949JW93"/>
<sequence>MGNFNSVFRSLRIEAGYTQDGLAEILGISRSAVSMYENGNREPDFETLEQIADLFQVDIDYLLGRTGKPVKTVNDYEPSYEDIQSLVARNGRKLSVEQKQEIIRTLLSD</sequence>
<dbReference type="InterPro" id="IPR010982">
    <property type="entry name" value="Lambda_DNA-bd_dom_sf"/>
</dbReference>
<dbReference type="InterPro" id="IPR001387">
    <property type="entry name" value="Cro/C1-type_HTH"/>
</dbReference>
<gene>
    <name evidence="3" type="ORF">KTH89_04545</name>
</gene>
<dbReference type="GO" id="GO:0003677">
    <property type="term" value="F:DNA binding"/>
    <property type="evidence" value="ECO:0007669"/>
    <property type="project" value="UniProtKB-KW"/>
</dbReference>
<protein>
    <submittedName>
        <fullName evidence="3">Helix-turn-helix domain-containing protein</fullName>
    </submittedName>
</protein>
<evidence type="ECO:0000256" key="1">
    <source>
        <dbReference type="ARBA" id="ARBA00023125"/>
    </source>
</evidence>
<dbReference type="SMART" id="SM00530">
    <property type="entry name" value="HTH_XRE"/>
    <property type="match status" value="1"/>
</dbReference>
<name>A0A949JW93_9FIRM</name>
<dbReference type="SUPFAM" id="SSF47413">
    <property type="entry name" value="lambda repressor-like DNA-binding domains"/>
    <property type="match status" value="1"/>
</dbReference>
<dbReference type="PANTHER" id="PTHR46558:SF11">
    <property type="entry name" value="HTH-TYPE TRANSCRIPTIONAL REGULATOR XRE"/>
    <property type="match status" value="1"/>
</dbReference>
<organism evidence="3 4">
    <name type="scientific">Diplocloster agilis</name>
    <dbReference type="NCBI Taxonomy" id="2850323"/>
    <lineage>
        <taxon>Bacteria</taxon>
        <taxon>Bacillati</taxon>
        <taxon>Bacillota</taxon>
        <taxon>Clostridia</taxon>
        <taxon>Lachnospirales</taxon>
        <taxon>Lachnospiraceae</taxon>
        <taxon>Diplocloster</taxon>
    </lineage>
</organism>
<comment type="caution">
    <text evidence="3">The sequence shown here is derived from an EMBL/GenBank/DDBJ whole genome shotgun (WGS) entry which is preliminary data.</text>
</comment>
<dbReference type="Gene3D" id="1.10.260.40">
    <property type="entry name" value="lambda repressor-like DNA-binding domains"/>
    <property type="match status" value="1"/>
</dbReference>
<dbReference type="EMBL" id="JAHQCW010000005">
    <property type="protein sequence ID" value="MBU9735794.1"/>
    <property type="molecule type" value="Genomic_DNA"/>
</dbReference>
<proteinExistence type="predicted"/>
<accession>A0A949JW93</accession>
<reference evidence="3" key="1">
    <citation type="submission" date="2021-06" db="EMBL/GenBank/DDBJ databases">
        <title>Description of novel taxa of the family Lachnospiraceae.</title>
        <authorList>
            <person name="Chaplin A.V."/>
            <person name="Sokolova S.R."/>
            <person name="Pikina A.P."/>
            <person name="Korzhanova M."/>
            <person name="Belova V."/>
            <person name="Korostin D."/>
            <person name="Efimov B.A."/>
        </authorList>
    </citation>
    <scope>NUCLEOTIDE SEQUENCE</scope>
    <source>
        <strain evidence="3">ASD5720</strain>
    </source>
</reference>
<keyword evidence="1" id="KW-0238">DNA-binding</keyword>
<evidence type="ECO:0000313" key="3">
    <source>
        <dbReference type="EMBL" id="MBU9735794.1"/>
    </source>
</evidence>
<dbReference type="Proteomes" id="UP000712157">
    <property type="component" value="Unassembled WGS sequence"/>
</dbReference>